<keyword evidence="1" id="KW-0812">Transmembrane</keyword>
<keyword evidence="1" id="KW-1133">Transmembrane helix</keyword>
<dbReference type="Proteomes" id="UP000626109">
    <property type="component" value="Unassembled WGS sequence"/>
</dbReference>
<organism evidence="2 3">
    <name type="scientific">Polarella glacialis</name>
    <name type="common">Dinoflagellate</name>
    <dbReference type="NCBI Taxonomy" id="89957"/>
    <lineage>
        <taxon>Eukaryota</taxon>
        <taxon>Sar</taxon>
        <taxon>Alveolata</taxon>
        <taxon>Dinophyceae</taxon>
        <taxon>Suessiales</taxon>
        <taxon>Suessiaceae</taxon>
        <taxon>Polarella</taxon>
    </lineage>
</organism>
<dbReference type="EMBL" id="CAJNNW010024596">
    <property type="protein sequence ID" value="CAE8673314.1"/>
    <property type="molecule type" value="Genomic_DNA"/>
</dbReference>
<evidence type="ECO:0000313" key="2">
    <source>
        <dbReference type="EMBL" id="CAE8673314.1"/>
    </source>
</evidence>
<gene>
    <name evidence="2" type="ORF">PGLA2088_LOCUS18480</name>
</gene>
<comment type="caution">
    <text evidence="2">The sequence shown here is derived from an EMBL/GenBank/DDBJ whole genome shotgun (WGS) entry which is preliminary data.</text>
</comment>
<keyword evidence="1" id="KW-0472">Membrane</keyword>
<feature type="transmembrane region" description="Helical" evidence="1">
    <location>
        <begin position="91"/>
        <end position="124"/>
    </location>
</feature>
<proteinExistence type="predicted"/>
<evidence type="ECO:0000313" key="3">
    <source>
        <dbReference type="Proteomes" id="UP000626109"/>
    </source>
</evidence>
<protein>
    <submittedName>
        <fullName evidence="2">Uncharacterized protein</fullName>
    </submittedName>
</protein>
<name>A0A813J4U4_POLGL</name>
<accession>A0A813J4U4</accession>
<sequence>MSQLAKGYIETFHPIECLVDCLYWWPLVPKCEANSKRQILAHLLLMLLMLLLLLLVLLLLLFSRPFARRTTQHCLELFEGLEEAVVVFDVVVLLLVLVAAAVVIVVAVVVIVVLSLFVIAVVVVASAEQVQH</sequence>
<feature type="transmembrane region" description="Helical" evidence="1">
    <location>
        <begin position="39"/>
        <end position="62"/>
    </location>
</feature>
<reference evidence="2" key="1">
    <citation type="submission" date="2021-02" db="EMBL/GenBank/DDBJ databases">
        <authorList>
            <person name="Dougan E. K."/>
            <person name="Rhodes N."/>
            <person name="Thang M."/>
            <person name="Chan C."/>
        </authorList>
    </citation>
    <scope>NUCLEOTIDE SEQUENCE</scope>
</reference>
<evidence type="ECO:0000256" key="1">
    <source>
        <dbReference type="SAM" id="Phobius"/>
    </source>
</evidence>
<dbReference type="AlphaFoldDB" id="A0A813J4U4"/>